<evidence type="ECO:0000256" key="4">
    <source>
        <dbReference type="ARBA" id="ARBA00023163"/>
    </source>
</evidence>
<feature type="region of interest" description="Disordered" evidence="5">
    <location>
        <begin position="134"/>
        <end position="155"/>
    </location>
</feature>
<dbReference type="SMART" id="SM00422">
    <property type="entry name" value="HTH_MERR"/>
    <property type="match status" value="1"/>
</dbReference>
<evidence type="ECO:0000256" key="2">
    <source>
        <dbReference type="ARBA" id="ARBA00023015"/>
    </source>
</evidence>
<proteinExistence type="predicted"/>
<keyword evidence="1" id="KW-0678">Repressor</keyword>
<dbReference type="OrthoDB" id="9802039at2"/>
<keyword evidence="4" id="KW-0804">Transcription</keyword>
<evidence type="ECO:0000256" key="5">
    <source>
        <dbReference type="SAM" id="MobiDB-lite"/>
    </source>
</evidence>
<dbReference type="InterPro" id="IPR009061">
    <property type="entry name" value="DNA-bd_dom_put_sf"/>
</dbReference>
<organism evidence="7 8">
    <name type="scientific">Actinorugispora endophytica</name>
    <dbReference type="NCBI Taxonomy" id="1605990"/>
    <lineage>
        <taxon>Bacteria</taxon>
        <taxon>Bacillati</taxon>
        <taxon>Actinomycetota</taxon>
        <taxon>Actinomycetes</taxon>
        <taxon>Streptosporangiales</taxon>
        <taxon>Nocardiopsidaceae</taxon>
        <taxon>Actinorugispora</taxon>
    </lineage>
</organism>
<dbReference type="PANTHER" id="PTHR30204:SF69">
    <property type="entry name" value="MERR-FAMILY TRANSCRIPTIONAL REGULATOR"/>
    <property type="match status" value="1"/>
</dbReference>
<evidence type="ECO:0000313" key="7">
    <source>
        <dbReference type="EMBL" id="TDQ53779.1"/>
    </source>
</evidence>
<dbReference type="SUPFAM" id="SSF46955">
    <property type="entry name" value="Putative DNA-binding domain"/>
    <property type="match status" value="1"/>
</dbReference>
<evidence type="ECO:0000256" key="1">
    <source>
        <dbReference type="ARBA" id="ARBA00022491"/>
    </source>
</evidence>
<dbReference type="Gene3D" id="1.10.1660.10">
    <property type="match status" value="1"/>
</dbReference>
<dbReference type="InterPro" id="IPR000551">
    <property type="entry name" value="MerR-type_HTH_dom"/>
</dbReference>
<feature type="domain" description="HTH merR-type" evidence="6">
    <location>
        <begin position="7"/>
        <end position="75"/>
    </location>
</feature>
<sequence>MKSSAAEMSIGELAERFGLAAHVLRHWESVGVLRPDRRVNGRRRYTADHLTRVALILRGKDAGLTLEQMRDVLDAPGGPDRRELLTVHLGELDARIARLQLARRIVEHAASCSSDDFLTCPRVRGLLECSATAAPGRDLPRHTARVPSPSAGTGR</sequence>
<evidence type="ECO:0000259" key="6">
    <source>
        <dbReference type="PROSITE" id="PS50937"/>
    </source>
</evidence>
<dbReference type="InterPro" id="IPR047057">
    <property type="entry name" value="MerR_fam"/>
</dbReference>
<dbReference type="PROSITE" id="PS50937">
    <property type="entry name" value="HTH_MERR_2"/>
    <property type="match status" value="1"/>
</dbReference>
<comment type="caution">
    <text evidence="7">The sequence shown here is derived from an EMBL/GenBank/DDBJ whole genome shotgun (WGS) entry which is preliminary data.</text>
</comment>
<dbReference type="PANTHER" id="PTHR30204">
    <property type="entry name" value="REDOX-CYCLING DRUG-SENSING TRANSCRIPTIONAL ACTIVATOR SOXR"/>
    <property type="match status" value="1"/>
</dbReference>
<dbReference type="GO" id="GO:0003677">
    <property type="term" value="F:DNA binding"/>
    <property type="evidence" value="ECO:0007669"/>
    <property type="project" value="UniProtKB-KW"/>
</dbReference>
<gene>
    <name evidence="7" type="ORF">EV190_103230</name>
</gene>
<protein>
    <submittedName>
        <fullName evidence="7">DNA-binding transcriptional MerR regulator</fullName>
    </submittedName>
</protein>
<dbReference type="CDD" id="cd00592">
    <property type="entry name" value="HTH_MerR-like"/>
    <property type="match status" value="1"/>
</dbReference>
<dbReference type="EMBL" id="SNYN01000003">
    <property type="protein sequence ID" value="TDQ53779.1"/>
    <property type="molecule type" value="Genomic_DNA"/>
</dbReference>
<dbReference type="GO" id="GO:0003700">
    <property type="term" value="F:DNA-binding transcription factor activity"/>
    <property type="evidence" value="ECO:0007669"/>
    <property type="project" value="InterPro"/>
</dbReference>
<name>A0A4R6V4N5_9ACTN</name>
<keyword evidence="8" id="KW-1185">Reference proteome</keyword>
<reference evidence="7 8" key="1">
    <citation type="submission" date="2019-03" db="EMBL/GenBank/DDBJ databases">
        <title>Genomic Encyclopedia of Type Strains, Phase IV (KMG-IV): sequencing the most valuable type-strain genomes for metagenomic binning, comparative biology and taxonomic classification.</title>
        <authorList>
            <person name="Goeker M."/>
        </authorList>
    </citation>
    <scope>NUCLEOTIDE SEQUENCE [LARGE SCALE GENOMIC DNA]</scope>
    <source>
        <strain evidence="7 8">DSM 46770</strain>
    </source>
</reference>
<dbReference type="AlphaFoldDB" id="A0A4R6V4N5"/>
<evidence type="ECO:0000313" key="8">
    <source>
        <dbReference type="Proteomes" id="UP000295281"/>
    </source>
</evidence>
<dbReference type="RefSeq" id="WP_133740688.1">
    <property type="nucleotide sequence ID" value="NZ_SNYN01000003.1"/>
</dbReference>
<dbReference type="Proteomes" id="UP000295281">
    <property type="component" value="Unassembled WGS sequence"/>
</dbReference>
<evidence type="ECO:0000256" key="3">
    <source>
        <dbReference type="ARBA" id="ARBA00023125"/>
    </source>
</evidence>
<accession>A0A4R6V4N5</accession>
<keyword evidence="3 7" id="KW-0238">DNA-binding</keyword>
<keyword evidence="2" id="KW-0805">Transcription regulation</keyword>
<dbReference type="Pfam" id="PF13411">
    <property type="entry name" value="MerR_1"/>
    <property type="match status" value="1"/>
</dbReference>